<organism evidence="3 4">
    <name type="scientific">Acanthaster planci</name>
    <name type="common">Crown-of-thorns starfish</name>
    <dbReference type="NCBI Taxonomy" id="133434"/>
    <lineage>
        <taxon>Eukaryota</taxon>
        <taxon>Metazoa</taxon>
        <taxon>Echinodermata</taxon>
        <taxon>Eleutherozoa</taxon>
        <taxon>Asterozoa</taxon>
        <taxon>Asteroidea</taxon>
        <taxon>Valvatacea</taxon>
        <taxon>Valvatida</taxon>
        <taxon>Acanthasteridae</taxon>
        <taxon>Acanthaster</taxon>
    </lineage>
</organism>
<evidence type="ECO:0000259" key="2">
    <source>
        <dbReference type="PROSITE" id="PS50835"/>
    </source>
</evidence>
<protein>
    <submittedName>
        <fullName evidence="4">Uncharacterized protein LOC110975047</fullName>
    </submittedName>
</protein>
<dbReference type="GeneID" id="110975047"/>
<feature type="chain" id="PRO_5034646191" evidence="1">
    <location>
        <begin position="22"/>
        <end position="287"/>
    </location>
</feature>
<dbReference type="Gene3D" id="2.60.40.10">
    <property type="entry name" value="Immunoglobulins"/>
    <property type="match status" value="1"/>
</dbReference>
<dbReference type="SUPFAM" id="SSF48726">
    <property type="entry name" value="Immunoglobulin"/>
    <property type="match status" value="1"/>
</dbReference>
<gene>
    <name evidence="4" type="primary">LOC110975047</name>
</gene>
<dbReference type="PROSITE" id="PS50835">
    <property type="entry name" value="IG_LIKE"/>
    <property type="match status" value="1"/>
</dbReference>
<feature type="signal peptide" evidence="1">
    <location>
        <begin position="1"/>
        <end position="21"/>
    </location>
</feature>
<keyword evidence="3" id="KW-1185">Reference proteome</keyword>
<dbReference type="AlphaFoldDB" id="A0A8B7XPT7"/>
<reference evidence="4" key="1">
    <citation type="submission" date="2025-08" db="UniProtKB">
        <authorList>
            <consortium name="RefSeq"/>
        </authorList>
    </citation>
    <scope>IDENTIFICATION</scope>
</reference>
<name>A0A8B7XPT7_ACAPL</name>
<evidence type="ECO:0000313" key="3">
    <source>
        <dbReference type="Proteomes" id="UP000694845"/>
    </source>
</evidence>
<dbReference type="InterPro" id="IPR036179">
    <property type="entry name" value="Ig-like_dom_sf"/>
</dbReference>
<evidence type="ECO:0000313" key="4">
    <source>
        <dbReference type="RefSeq" id="XP_022082833.1"/>
    </source>
</evidence>
<proteinExistence type="predicted"/>
<dbReference type="InterPro" id="IPR013783">
    <property type="entry name" value="Ig-like_fold"/>
</dbReference>
<dbReference type="Proteomes" id="UP000694845">
    <property type="component" value="Unplaced"/>
</dbReference>
<dbReference type="InterPro" id="IPR007110">
    <property type="entry name" value="Ig-like_dom"/>
</dbReference>
<sequence length="287" mass="32610">MEGAKLRLPLILVSLTTLSHGRHIDSKEALYTHTHQAYLQRGFTQDVRCLTRLGNNERVRSVTWLELGGLYPVQIARYVIPGLGTNYTRDHHYGLTETYSLVIGEARINDSGFYGCRVTLRTGQALDPYEITITVVDTTFPENLDPQNITGFNLQRGQEHEFQCPLSSSDRSRNTTVYWCEDVDGETRIMDVKFSDGEVLVNKNYLGDTTFPGNLDPQNITGFNLQRGQKQEFQCPLSSSDRSRNTTVYWCEDVDGETRIMGVKFSDGKVLVLVQQILPKALDQQYR</sequence>
<dbReference type="RefSeq" id="XP_022082833.1">
    <property type="nucleotide sequence ID" value="XM_022227141.1"/>
</dbReference>
<accession>A0A8B7XPT7</accession>
<keyword evidence="1" id="KW-0732">Signal</keyword>
<feature type="domain" description="Ig-like" evidence="2">
    <location>
        <begin position="9"/>
        <end position="134"/>
    </location>
</feature>
<dbReference type="KEGG" id="aplc:110975047"/>
<evidence type="ECO:0000256" key="1">
    <source>
        <dbReference type="SAM" id="SignalP"/>
    </source>
</evidence>